<evidence type="ECO:0000313" key="1">
    <source>
        <dbReference type="EMBL" id="CAG8834415.1"/>
    </source>
</evidence>
<comment type="caution">
    <text evidence="1">The sequence shown here is derived from an EMBL/GenBank/DDBJ whole genome shotgun (WGS) entry which is preliminary data.</text>
</comment>
<accession>A0A9N9KIR3</accession>
<proteinExistence type="predicted"/>
<dbReference type="AlphaFoldDB" id="A0A9N9KIR3"/>
<sequence>NEAKWARHNSYLNSLPTNQAPSIIEPIFSKILEVLKSYLTPHILAVQQHQITEEQLDRPQVSIAALIKDIDISDIVEIW</sequence>
<keyword evidence="2" id="KW-1185">Reference proteome</keyword>
<feature type="non-terminal residue" evidence="1">
    <location>
        <position position="1"/>
    </location>
</feature>
<protein>
    <submittedName>
        <fullName evidence="1">12067_t:CDS:1</fullName>
    </submittedName>
</protein>
<dbReference type="OrthoDB" id="2370036at2759"/>
<dbReference type="Proteomes" id="UP000789759">
    <property type="component" value="Unassembled WGS sequence"/>
</dbReference>
<evidence type="ECO:0000313" key="2">
    <source>
        <dbReference type="Proteomes" id="UP000789759"/>
    </source>
</evidence>
<reference evidence="1" key="1">
    <citation type="submission" date="2021-06" db="EMBL/GenBank/DDBJ databases">
        <authorList>
            <person name="Kallberg Y."/>
            <person name="Tangrot J."/>
            <person name="Rosling A."/>
        </authorList>
    </citation>
    <scope>NUCLEOTIDE SEQUENCE</scope>
    <source>
        <strain evidence="1">FL966</strain>
    </source>
</reference>
<dbReference type="EMBL" id="CAJVQA010073407">
    <property type="protein sequence ID" value="CAG8834415.1"/>
    <property type="molecule type" value="Genomic_DNA"/>
</dbReference>
<name>A0A9N9KIR3_9GLOM</name>
<feature type="non-terminal residue" evidence="1">
    <location>
        <position position="79"/>
    </location>
</feature>
<organism evidence="1 2">
    <name type="scientific">Cetraspora pellucida</name>
    <dbReference type="NCBI Taxonomy" id="1433469"/>
    <lineage>
        <taxon>Eukaryota</taxon>
        <taxon>Fungi</taxon>
        <taxon>Fungi incertae sedis</taxon>
        <taxon>Mucoromycota</taxon>
        <taxon>Glomeromycotina</taxon>
        <taxon>Glomeromycetes</taxon>
        <taxon>Diversisporales</taxon>
        <taxon>Gigasporaceae</taxon>
        <taxon>Cetraspora</taxon>
    </lineage>
</organism>
<gene>
    <name evidence="1" type="ORF">CPELLU_LOCUS21099</name>
</gene>